<dbReference type="GO" id="GO:0045944">
    <property type="term" value="P:positive regulation of transcription by RNA polymerase II"/>
    <property type="evidence" value="ECO:0007669"/>
    <property type="project" value="TreeGrafter"/>
</dbReference>
<evidence type="ECO:0000256" key="5">
    <source>
        <dbReference type="ARBA" id="ARBA00023159"/>
    </source>
</evidence>
<feature type="region of interest" description="Disordered" evidence="9">
    <location>
        <begin position="114"/>
        <end position="135"/>
    </location>
</feature>
<dbReference type="Proteomes" id="UP001209878">
    <property type="component" value="Unassembled WGS sequence"/>
</dbReference>
<evidence type="ECO:0000256" key="4">
    <source>
        <dbReference type="ARBA" id="ARBA00023015"/>
    </source>
</evidence>
<keyword evidence="2" id="KW-0597">Phosphoprotein</keyword>
<dbReference type="InterPro" id="IPR000504">
    <property type="entry name" value="RRM_dom"/>
</dbReference>
<keyword evidence="6" id="KW-0804">Transcription</keyword>
<evidence type="ECO:0000256" key="2">
    <source>
        <dbReference type="ARBA" id="ARBA00022553"/>
    </source>
</evidence>
<feature type="compositionally biased region" description="Basic residues" evidence="9">
    <location>
        <begin position="800"/>
        <end position="816"/>
    </location>
</feature>
<keyword evidence="4" id="KW-0805">Transcription regulation</keyword>
<keyword evidence="3 8" id="KW-0694">RNA-binding</keyword>
<feature type="region of interest" description="Disordered" evidence="9">
    <location>
        <begin position="858"/>
        <end position="879"/>
    </location>
</feature>
<dbReference type="PROSITE" id="PS50102">
    <property type="entry name" value="RRM"/>
    <property type="match status" value="1"/>
</dbReference>
<evidence type="ECO:0000256" key="9">
    <source>
        <dbReference type="SAM" id="MobiDB-lite"/>
    </source>
</evidence>
<keyword evidence="12" id="KW-1185">Reference proteome</keyword>
<feature type="compositionally biased region" description="Low complexity" evidence="9">
    <location>
        <begin position="238"/>
        <end position="254"/>
    </location>
</feature>
<feature type="region of interest" description="Disordered" evidence="9">
    <location>
        <begin position="695"/>
        <end position="714"/>
    </location>
</feature>
<feature type="compositionally biased region" description="Basic residues" evidence="9">
    <location>
        <begin position="400"/>
        <end position="410"/>
    </location>
</feature>
<feature type="region of interest" description="Disordered" evidence="9">
    <location>
        <begin position="745"/>
        <end position="825"/>
    </location>
</feature>
<organism evidence="11 12">
    <name type="scientific">Ridgeia piscesae</name>
    <name type="common">Tubeworm</name>
    <dbReference type="NCBI Taxonomy" id="27915"/>
    <lineage>
        <taxon>Eukaryota</taxon>
        <taxon>Metazoa</taxon>
        <taxon>Spiralia</taxon>
        <taxon>Lophotrochozoa</taxon>
        <taxon>Annelida</taxon>
        <taxon>Polychaeta</taxon>
        <taxon>Sedentaria</taxon>
        <taxon>Canalipalpata</taxon>
        <taxon>Sabellida</taxon>
        <taxon>Siboglinidae</taxon>
        <taxon>Ridgeia</taxon>
    </lineage>
</organism>
<feature type="compositionally biased region" description="Basic residues" evidence="9">
    <location>
        <begin position="1006"/>
        <end position="1048"/>
    </location>
</feature>
<dbReference type="AlphaFoldDB" id="A0AAD9PF06"/>
<evidence type="ECO:0000259" key="10">
    <source>
        <dbReference type="PROSITE" id="PS50102"/>
    </source>
</evidence>
<keyword evidence="5" id="KW-0010">Activator</keyword>
<feature type="domain" description="RRM" evidence="10">
    <location>
        <begin position="1072"/>
        <end position="1147"/>
    </location>
</feature>
<feature type="compositionally biased region" description="Low complexity" evidence="9">
    <location>
        <begin position="119"/>
        <end position="131"/>
    </location>
</feature>
<feature type="compositionally biased region" description="Low complexity" evidence="9">
    <location>
        <begin position="992"/>
        <end position="1005"/>
    </location>
</feature>
<dbReference type="Pfam" id="PF00076">
    <property type="entry name" value="RRM_1"/>
    <property type="match status" value="1"/>
</dbReference>
<feature type="region of interest" description="Disordered" evidence="9">
    <location>
        <begin position="898"/>
        <end position="1062"/>
    </location>
</feature>
<evidence type="ECO:0000313" key="12">
    <source>
        <dbReference type="Proteomes" id="UP001209878"/>
    </source>
</evidence>
<feature type="region of interest" description="Disordered" evidence="9">
    <location>
        <begin position="237"/>
        <end position="282"/>
    </location>
</feature>
<sequence>MEDTSSNNMNQPTYGPVLGDSLLTECMPQLGNFLGSSDDCLNFDALTFESSHLSHTEGPLRDALSKEYTTETSSALATLLQSHHVLTSGIHNSTSTLSLLTQVSPTSQTLMSGETVHMSGSQSSSSTAASGCDPTTGVDKHKVTFTLDNFETMSVNIINEPSSASQPEPSGGIDSQLQCIDDELNVFHLADREEIDITNFPLFNLDDALLENGIDAQDMSSLLEQFEASAEGNASSELSTVNSLPSLSTSSSGSQVAPPSMPRSASTTVLTEVSGVTSVPNRKKQVDKILRSASDNCLRSTKPCTTNKPAKPHVTKLCSNRTKNANLAQKTAAVIEACIELPVHKSSSEALLRRHQGSVEFKTSGGKHRSRQRTPNQTVSAPTSPAPSPRTSPSRDIIRKIKASSQKRKGAIMLADPLPTRAGRSSRKPLKTTGVSPPSTRDDVTCSVDTVAGSDSDGSLLSDASSGLTTGGNFSDGQQKISASKKISISLYRSRLQQRRQAQGGAASGDSCGSGRTSPCEVNMNYYDQIADHDYCQNVPLCNTEPTEVVGSVPPKDSLCLSLSAISHGLVSGPGMLRLSEFDINAALAACKKDKGGETVMNKTAAVLPPSGHGSVQSLTGSASVASCATGTEVKEVAVEITTRSRRETITDVVDMDIESDDGGSHGDAAIKHASVSKPQDAPLNVNTVICEHGDTPDVVTREPTTAPSHKPKSDLLESIAEKEMECNSPDVTAGEALAPVEQLTETTMTREPGSHTAVEEGKDARYSRFSSERHETATPDDRRTPSNRQTSSDKNNTGFKHHSGRSRRQNYRRNNRSPYHKDEDYYDKVPHYFTTLSVKSQVTQPIKRVHSGLQLVDETLPGRDRDPSPNRNDPVYDKLPAYYSCFTNSMRYDGGGHGDQLVVNGDDDSASNSGYSSRSSSVSTDTRGSSRGRSLSISSSWSCSSRSCSREPPSSYRSSRSSWQRQRSHVHRQRSYSSSSRSRSRSRSSRSRSPLSRSPRSSRSYSRHRSYSGHRSSYSRHSRSRSHRSRSRHRHSRRHHAKHRTRSRSSSEELRPSQRAKIQMRQIEERRIVYVGRIPSTYTKGDLRRRFGRFGVIEDVSVHFREHGDNYGFVTFEYTCDAFAAKENGNKVPGCETFDLCFGGRRHFCRSNYADLDGNMEDEEEMCGVMPKQPTADLDFDALLRQATKTLKTKQRR</sequence>
<evidence type="ECO:0000256" key="1">
    <source>
        <dbReference type="ARBA" id="ARBA00004123"/>
    </source>
</evidence>
<evidence type="ECO:0000256" key="7">
    <source>
        <dbReference type="ARBA" id="ARBA00023242"/>
    </source>
</evidence>
<evidence type="ECO:0000256" key="8">
    <source>
        <dbReference type="PROSITE-ProRule" id="PRU00176"/>
    </source>
</evidence>
<evidence type="ECO:0000256" key="6">
    <source>
        <dbReference type="ARBA" id="ARBA00023163"/>
    </source>
</evidence>
<reference evidence="11" key="1">
    <citation type="journal article" date="2023" name="Mol. Biol. Evol.">
        <title>Third-Generation Sequencing Reveals the Adaptive Role of the Epigenome in Three Deep-Sea Polychaetes.</title>
        <authorList>
            <person name="Perez M."/>
            <person name="Aroh O."/>
            <person name="Sun Y."/>
            <person name="Lan Y."/>
            <person name="Juniper S.K."/>
            <person name="Young C.R."/>
            <person name="Angers B."/>
            <person name="Qian P.Y."/>
        </authorList>
    </citation>
    <scope>NUCLEOTIDE SEQUENCE</scope>
    <source>
        <strain evidence="11">R07B-5</strain>
    </source>
</reference>
<feature type="compositionally biased region" description="Low complexity" evidence="9">
    <location>
        <begin position="452"/>
        <end position="464"/>
    </location>
</feature>
<feature type="region of interest" description="Disordered" evidence="9">
    <location>
        <begin position="359"/>
        <end position="464"/>
    </location>
</feature>
<dbReference type="InterPro" id="IPR035979">
    <property type="entry name" value="RBD_domain_sf"/>
</dbReference>
<dbReference type="GO" id="GO:0003712">
    <property type="term" value="F:transcription coregulator activity"/>
    <property type="evidence" value="ECO:0007669"/>
    <property type="project" value="InterPro"/>
</dbReference>
<feature type="compositionally biased region" description="Polar residues" evidence="9">
    <location>
        <begin position="263"/>
        <end position="280"/>
    </location>
</feature>
<dbReference type="PANTHER" id="PTHR15528">
    <property type="entry name" value="PEROXISOME PROLIFERATOR ACTIVATED RECEPTOR GAMMA COACTIVATOR 1 PGC-1 -RELATED"/>
    <property type="match status" value="1"/>
</dbReference>
<feature type="compositionally biased region" description="Low complexity" evidence="9">
    <location>
        <begin position="911"/>
        <end position="966"/>
    </location>
</feature>
<name>A0AAD9PF06_RIDPI</name>
<dbReference type="SUPFAM" id="SSF54928">
    <property type="entry name" value="RNA-binding domain, RBD"/>
    <property type="match status" value="1"/>
</dbReference>
<dbReference type="PANTHER" id="PTHR15528:SF11">
    <property type="entry name" value="FI18188P1"/>
    <property type="match status" value="1"/>
</dbReference>
<gene>
    <name evidence="11" type="ORF">NP493_11g02018</name>
</gene>
<dbReference type="GO" id="GO:0003723">
    <property type="term" value="F:RNA binding"/>
    <property type="evidence" value="ECO:0007669"/>
    <property type="project" value="UniProtKB-UniRule"/>
</dbReference>
<dbReference type="InterPro" id="IPR012677">
    <property type="entry name" value="Nucleotide-bd_a/b_plait_sf"/>
</dbReference>
<evidence type="ECO:0000256" key="3">
    <source>
        <dbReference type="ARBA" id="ARBA00022884"/>
    </source>
</evidence>
<keyword evidence="7" id="KW-0539">Nucleus</keyword>
<feature type="compositionally biased region" description="Basic and acidic residues" evidence="9">
    <location>
        <begin position="758"/>
        <end position="785"/>
    </location>
</feature>
<feature type="compositionally biased region" description="Polar residues" evidence="9">
    <location>
        <begin position="787"/>
        <end position="799"/>
    </location>
</feature>
<comment type="subcellular location">
    <subcellularLocation>
        <location evidence="1">Nucleus</location>
    </subcellularLocation>
</comment>
<proteinExistence type="predicted"/>
<dbReference type="Gene3D" id="3.30.70.330">
    <property type="match status" value="1"/>
</dbReference>
<comment type="caution">
    <text evidence="11">The sequence shown here is derived from an EMBL/GenBank/DDBJ whole genome shotgun (WGS) entry which is preliminary data.</text>
</comment>
<dbReference type="EMBL" id="JAODUO010000010">
    <property type="protein sequence ID" value="KAK2193578.1"/>
    <property type="molecule type" value="Genomic_DNA"/>
</dbReference>
<dbReference type="SMART" id="SM00360">
    <property type="entry name" value="RRM"/>
    <property type="match status" value="1"/>
</dbReference>
<evidence type="ECO:0000313" key="11">
    <source>
        <dbReference type="EMBL" id="KAK2193578.1"/>
    </source>
</evidence>
<dbReference type="GO" id="GO:0005634">
    <property type="term" value="C:nucleus"/>
    <property type="evidence" value="ECO:0007669"/>
    <property type="project" value="UniProtKB-SubCell"/>
</dbReference>
<accession>A0AAD9PF06</accession>
<dbReference type="InterPro" id="IPR034605">
    <property type="entry name" value="PGC-1"/>
</dbReference>
<protein>
    <recommendedName>
        <fullName evidence="10">RRM domain-containing protein</fullName>
    </recommendedName>
</protein>